<proteinExistence type="predicted"/>
<feature type="signal peptide" evidence="1">
    <location>
        <begin position="1"/>
        <end position="19"/>
    </location>
</feature>
<dbReference type="EMBL" id="OMKW01000002">
    <property type="protein sequence ID" value="SPF29662.1"/>
    <property type="molecule type" value="Genomic_DNA"/>
</dbReference>
<keyword evidence="3" id="KW-1185">Reference proteome</keyword>
<dbReference type="RefSeq" id="WP_108782339.1">
    <property type="nucleotide sequence ID" value="NZ_OMKW01000002.1"/>
</dbReference>
<evidence type="ECO:0000313" key="2">
    <source>
        <dbReference type="EMBL" id="SPF29662.1"/>
    </source>
</evidence>
<accession>A0A2R8ABR2</accession>
<dbReference type="OrthoDB" id="5973611at2"/>
<evidence type="ECO:0000313" key="3">
    <source>
        <dbReference type="Proteomes" id="UP000244932"/>
    </source>
</evidence>
<reference evidence="2 3" key="1">
    <citation type="submission" date="2018-03" db="EMBL/GenBank/DDBJ databases">
        <authorList>
            <person name="Keele B.F."/>
        </authorList>
    </citation>
    <scope>NUCLEOTIDE SEQUENCE [LARGE SCALE GENOMIC DNA]</scope>
    <source>
        <strain evidence="2 3">CeCT 8812</strain>
    </source>
</reference>
<dbReference type="AlphaFoldDB" id="A0A2R8ABR2"/>
<name>A0A2R8ABR2_9RHOB</name>
<protein>
    <recommendedName>
        <fullName evidence="4">Peptidase S1</fullName>
    </recommendedName>
</protein>
<evidence type="ECO:0000256" key="1">
    <source>
        <dbReference type="SAM" id="SignalP"/>
    </source>
</evidence>
<organism evidence="2 3">
    <name type="scientific">Pontivivens insulae</name>
    <dbReference type="NCBI Taxonomy" id="1639689"/>
    <lineage>
        <taxon>Bacteria</taxon>
        <taxon>Pseudomonadati</taxon>
        <taxon>Pseudomonadota</taxon>
        <taxon>Alphaproteobacteria</taxon>
        <taxon>Rhodobacterales</taxon>
        <taxon>Paracoccaceae</taxon>
        <taxon>Pontivivens</taxon>
    </lineage>
</organism>
<gene>
    <name evidence="2" type="ORF">POI8812_01978</name>
</gene>
<dbReference type="Proteomes" id="UP000244932">
    <property type="component" value="Unassembled WGS sequence"/>
</dbReference>
<evidence type="ECO:0008006" key="4">
    <source>
        <dbReference type="Google" id="ProtNLM"/>
    </source>
</evidence>
<sequence>MKTLVAAAALTLCAGAAHACPDFSYSGYGISASGSQLYSASTYQVIAGGSSDLAACGFSGYGFVAVAPDFELYYSQDGAYDLTFRLNTACDSILLINDPNGNWWWDDDSNGNLDASINVGRGVDGTYDIWVGTVGAGTCDASITFETF</sequence>
<keyword evidence="1" id="KW-0732">Signal</keyword>
<feature type="chain" id="PRO_5015313180" description="Peptidase S1" evidence="1">
    <location>
        <begin position="20"/>
        <end position="148"/>
    </location>
</feature>